<dbReference type="GeneID" id="17302078"/>
<evidence type="ECO:0000256" key="1">
    <source>
        <dbReference type="PROSITE-ProRule" id="PRU00235"/>
    </source>
</evidence>
<dbReference type="EMBL" id="JH992999">
    <property type="protein sequence ID" value="EKX45413.1"/>
    <property type="molecule type" value="Genomic_DNA"/>
</dbReference>
<gene>
    <name evidence="2" type="ORF">GUITHDRAFT_57990</name>
</gene>
<dbReference type="KEGG" id="gtt:GUITHDRAFT_57990"/>
<dbReference type="Gene3D" id="2.130.10.30">
    <property type="entry name" value="Regulator of chromosome condensation 1/beta-lactamase-inhibitor protein II"/>
    <property type="match status" value="1"/>
</dbReference>
<reference evidence="3" key="3">
    <citation type="submission" date="2016-03" db="UniProtKB">
        <authorList>
            <consortium name="EnsemblProtists"/>
        </authorList>
    </citation>
    <scope>IDENTIFICATION</scope>
</reference>
<dbReference type="eggNOG" id="KOG1426">
    <property type="taxonomic scope" value="Eukaryota"/>
</dbReference>
<accession>L1JA47</accession>
<feature type="repeat" description="RCC1" evidence="1">
    <location>
        <begin position="113"/>
        <end position="176"/>
    </location>
</feature>
<feature type="repeat" description="RCC1" evidence="1">
    <location>
        <begin position="177"/>
        <end position="193"/>
    </location>
</feature>
<dbReference type="STRING" id="905079.L1JA47"/>
<organism evidence="2">
    <name type="scientific">Guillardia theta (strain CCMP2712)</name>
    <name type="common">Cryptophyte</name>
    <dbReference type="NCBI Taxonomy" id="905079"/>
    <lineage>
        <taxon>Eukaryota</taxon>
        <taxon>Cryptophyceae</taxon>
        <taxon>Pyrenomonadales</taxon>
        <taxon>Geminigeraceae</taxon>
        <taxon>Guillardia</taxon>
    </lineage>
</organism>
<name>L1JA47_GUITC</name>
<evidence type="ECO:0000313" key="2">
    <source>
        <dbReference type="EMBL" id="EKX45413.1"/>
    </source>
</evidence>
<evidence type="ECO:0000313" key="3">
    <source>
        <dbReference type="EnsemblProtists" id="EKX45413"/>
    </source>
</evidence>
<dbReference type="OrthoDB" id="5981550at2759"/>
<reference evidence="2 4" key="1">
    <citation type="journal article" date="2012" name="Nature">
        <title>Algal genomes reveal evolutionary mosaicism and the fate of nucleomorphs.</title>
        <authorList>
            <consortium name="DOE Joint Genome Institute"/>
            <person name="Curtis B.A."/>
            <person name="Tanifuji G."/>
            <person name="Burki F."/>
            <person name="Gruber A."/>
            <person name="Irimia M."/>
            <person name="Maruyama S."/>
            <person name="Arias M.C."/>
            <person name="Ball S.G."/>
            <person name="Gile G.H."/>
            <person name="Hirakawa Y."/>
            <person name="Hopkins J.F."/>
            <person name="Kuo A."/>
            <person name="Rensing S.A."/>
            <person name="Schmutz J."/>
            <person name="Symeonidi A."/>
            <person name="Elias M."/>
            <person name="Eveleigh R.J."/>
            <person name="Herman E.K."/>
            <person name="Klute M.J."/>
            <person name="Nakayama T."/>
            <person name="Obornik M."/>
            <person name="Reyes-Prieto A."/>
            <person name="Armbrust E.V."/>
            <person name="Aves S.J."/>
            <person name="Beiko R.G."/>
            <person name="Coutinho P."/>
            <person name="Dacks J.B."/>
            <person name="Durnford D.G."/>
            <person name="Fast N.M."/>
            <person name="Green B.R."/>
            <person name="Grisdale C.J."/>
            <person name="Hempel F."/>
            <person name="Henrissat B."/>
            <person name="Hoppner M.P."/>
            <person name="Ishida K."/>
            <person name="Kim E."/>
            <person name="Koreny L."/>
            <person name="Kroth P.G."/>
            <person name="Liu Y."/>
            <person name="Malik S.B."/>
            <person name="Maier U.G."/>
            <person name="McRose D."/>
            <person name="Mock T."/>
            <person name="Neilson J.A."/>
            <person name="Onodera N.T."/>
            <person name="Poole A.M."/>
            <person name="Pritham E.J."/>
            <person name="Richards T.A."/>
            <person name="Rocap G."/>
            <person name="Roy S.W."/>
            <person name="Sarai C."/>
            <person name="Schaack S."/>
            <person name="Shirato S."/>
            <person name="Slamovits C.H."/>
            <person name="Spencer D.F."/>
            <person name="Suzuki S."/>
            <person name="Worden A.Z."/>
            <person name="Zauner S."/>
            <person name="Barry K."/>
            <person name="Bell C."/>
            <person name="Bharti A.K."/>
            <person name="Crow J.A."/>
            <person name="Grimwood J."/>
            <person name="Kramer R."/>
            <person name="Lindquist E."/>
            <person name="Lucas S."/>
            <person name="Salamov A."/>
            <person name="McFadden G.I."/>
            <person name="Lane C.E."/>
            <person name="Keeling P.J."/>
            <person name="Gray M.W."/>
            <person name="Grigoriev I.V."/>
            <person name="Archibald J.M."/>
        </authorList>
    </citation>
    <scope>NUCLEOTIDE SEQUENCE</scope>
    <source>
        <strain evidence="2 4">CCMP2712</strain>
    </source>
</reference>
<dbReference type="SUPFAM" id="SSF50985">
    <property type="entry name" value="RCC1/BLIP-II"/>
    <property type="match status" value="1"/>
</dbReference>
<dbReference type="HOGENOM" id="CLU_005210_2_2_1"/>
<proteinExistence type="predicted"/>
<dbReference type="InterPro" id="IPR051553">
    <property type="entry name" value="Ran_GTPase-activating"/>
</dbReference>
<feature type="repeat" description="RCC1" evidence="1">
    <location>
        <begin position="58"/>
        <end position="112"/>
    </location>
</feature>
<keyword evidence="4" id="KW-1185">Reference proteome</keyword>
<evidence type="ECO:0000313" key="4">
    <source>
        <dbReference type="Proteomes" id="UP000011087"/>
    </source>
</evidence>
<dbReference type="PANTHER" id="PTHR45982">
    <property type="entry name" value="REGULATOR OF CHROMOSOME CONDENSATION"/>
    <property type="match status" value="1"/>
</dbReference>
<dbReference type="Proteomes" id="UP000011087">
    <property type="component" value="Unassembled WGS sequence"/>
</dbReference>
<dbReference type="RefSeq" id="XP_005832393.1">
    <property type="nucleotide sequence ID" value="XM_005832336.1"/>
</dbReference>
<feature type="non-terminal residue" evidence="2">
    <location>
        <position position="1"/>
    </location>
</feature>
<feature type="non-terminal residue" evidence="2">
    <location>
        <position position="193"/>
    </location>
</feature>
<dbReference type="Pfam" id="PF00415">
    <property type="entry name" value="RCC1"/>
    <property type="match status" value="2"/>
</dbReference>
<reference evidence="4" key="2">
    <citation type="submission" date="2012-11" db="EMBL/GenBank/DDBJ databases">
        <authorList>
            <person name="Kuo A."/>
            <person name="Curtis B.A."/>
            <person name="Tanifuji G."/>
            <person name="Burki F."/>
            <person name="Gruber A."/>
            <person name="Irimia M."/>
            <person name="Maruyama S."/>
            <person name="Arias M.C."/>
            <person name="Ball S.G."/>
            <person name="Gile G.H."/>
            <person name="Hirakawa Y."/>
            <person name="Hopkins J.F."/>
            <person name="Rensing S.A."/>
            <person name="Schmutz J."/>
            <person name="Symeonidi A."/>
            <person name="Elias M."/>
            <person name="Eveleigh R.J."/>
            <person name="Herman E.K."/>
            <person name="Klute M.J."/>
            <person name="Nakayama T."/>
            <person name="Obornik M."/>
            <person name="Reyes-Prieto A."/>
            <person name="Armbrust E.V."/>
            <person name="Aves S.J."/>
            <person name="Beiko R.G."/>
            <person name="Coutinho P."/>
            <person name="Dacks J.B."/>
            <person name="Durnford D.G."/>
            <person name="Fast N.M."/>
            <person name="Green B.R."/>
            <person name="Grisdale C."/>
            <person name="Hempe F."/>
            <person name="Henrissat B."/>
            <person name="Hoppner M.P."/>
            <person name="Ishida K.-I."/>
            <person name="Kim E."/>
            <person name="Koreny L."/>
            <person name="Kroth P.G."/>
            <person name="Liu Y."/>
            <person name="Malik S.-B."/>
            <person name="Maier U.G."/>
            <person name="McRose D."/>
            <person name="Mock T."/>
            <person name="Neilson J.A."/>
            <person name="Onodera N.T."/>
            <person name="Poole A.M."/>
            <person name="Pritham E.J."/>
            <person name="Richards T.A."/>
            <person name="Rocap G."/>
            <person name="Roy S.W."/>
            <person name="Sarai C."/>
            <person name="Schaack S."/>
            <person name="Shirato S."/>
            <person name="Slamovits C.H."/>
            <person name="Spencer D.F."/>
            <person name="Suzuki S."/>
            <person name="Worden A.Z."/>
            <person name="Zauner S."/>
            <person name="Barry K."/>
            <person name="Bell C."/>
            <person name="Bharti A.K."/>
            <person name="Crow J.A."/>
            <person name="Grimwood J."/>
            <person name="Kramer R."/>
            <person name="Lindquist E."/>
            <person name="Lucas S."/>
            <person name="Salamov A."/>
            <person name="McFadden G.I."/>
            <person name="Lane C.E."/>
            <person name="Keeling P.J."/>
            <person name="Gray M.W."/>
            <person name="Grigoriev I.V."/>
            <person name="Archibald J.M."/>
        </authorList>
    </citation>
    <scope>NUCLEOTIDE SEQUENCE</scope>
    <source>
        <strain evidence="4">CCMP2712</strain>
    </source>
</reference>
<protein>
    <submittedName>
        <fullName evidence="2 3">Uncharacterized protein</fullName>
    </submittedName>
</protein>
<dbReference type="Pfam" id="PF13540">
    <property type="entry name" value="RCC1_2"/>
    <property type="match status" value="1"/>
</dbReference>
<feature type="repeat" description="RCC1" evidence="1">
    <location>
        <begin position="4"/>
        <end position="57"/>
    </location>
</feature>
<dbReference type="InterPro" id="IPR009091">
    <property type="entry name" value="RCC1/BLIP-II"/>
</dbReference>
<dbReference type="PaxDb" id="55529-EKX45413"/>
<dbReference type="InterPro" id="IPR000408">
    <property type="entry name" value="Reg_chr_condens"/>
</dbReference>
<dbReference type="EnsemblProtists" id="EKX45413">
    <property type="protein sequence ID" value="EKX45413"/>
    <property type="gene ID" value="GUITHDRAFT_57990"/>
</dbReference>
<sequence>TTDAKLYVWGYNMYGQIGLGANDPIFYLLPQLVSAPSGEKWYSVACGGLHTIASTVSGKVYTWGINIAGQLGLNQEAMLSRCQGPVAMDCLTGRRVIHVAAGQQFSAALDVEGIVWLFGDNQFGQLCQGQRASSLGGISIPNFVTSYQPVRAHLPSDVFIVDVIAGFFHVAAISADGGLFLWGRNNRGQLGRG</sequence>
<dbReference type="AlphaFoldDB" id="L1JA47"/>
<dbReference type="PANTHER" id="PTHR45982:SF1">
    <property type="entry name" value="REGULATOR OF CHROMOSOME CONDENSATION"/>
    <property type="match status" value="1"/>
</dbReference>
<dbReference type="PRINTS" id="PR00633">
    <property type="entry name" value="RCCNDNSATION"/>
</dbReference>
<dbReference type="PROSITE" id="PS50012">
    <property type="entry name" value="RCC1_3"/>
    <property type="match status" value="4"/>
</dbReference>